<protein>
    <recommendedName>
        <fullName evidence="1">AB hydrolase-1 domain-containing protein</fullName>
    </recommendedName>
</protein>
<reference evidence="3" key="1">
    <citation type="journal article" date="2022" name="Int. J. Syst. Evol. Microbiol.">
        <title>Anaeromyxobacter oryzae sp. nov., Anaeromyxobacter diazotrophicus sp. nov. and Anaeromyxobacter paludicola sp. nov., isolated from paddy soils.</title>
        <authorList>
            <person name="Itoh H."/>
            <person name="Xu Z."/>
            <person name="Mise K."/>
            <person name="Masuda Y."/>
            <person name="Ushijima N."/>
            <person name="Hayakawa C."/>
            <person name="Shiratori Y."/>
            <person name="Senoo K."/>
        </authorList>
    </citation>
    <scope>NUCLEOTIDE SEQUENCE [LARGE SCALE GENOMIC DNA]</scope>
    <source>
        <strain evidence="3">Red232</strain>
    </source>
</reference>
<dbReference type="Pfam" id="PF12697">
    <property type="entry name" value="Abhydrolase_6"/>
    <property type="match status" value="1"/>
</dbReference>
<gene>
    <name evidence="2" type="ORF">AMOR_05360</name>
</gene>
<evidence type="ECO:0000259" key="1">
    <source>
        <dbReference type="Pfam" id="PF12697"/>
    </source>
</evidence>
<feature type="domain" description="AB hydrolase-1" evidence="1">
    <location>
        <begin position="2"/>
        <end position="219"/>
    </location>
</feature>
<dbReference type="Proteomes" id="UP001162891">
    <property type="component" value="Chromosome"/>
</dbReference>
<dbReference type="PANTHER" id="PTHR43798">
    <property type="entry name" value="MONOACYLGLYCEROL LIPASE"/>
    <property type="match status" value="1"/>
</dbReference>
<sequence>MLVPDLLGFGASPRPLSGYGPEEHGRAVIASLRDLNVGEPPLVVGHSLGALIAIWLACNHPELVRGVIAFAPPLFRDARHARRQIAKLGALQRVFGLENRAATWLAGLACRNLCSARPRLATRLYSALRPAFPGPVLEDATRHSWSSYSETVTRVILAAEGAEWVAAARPPILIVAGTRDRYLDLGFLRELVDGRPRHRLEVWDGEGHDLPLTRPDRCLDSIERWRRVAP</sequence>
<dbReference type="InterPro" id="IPR000073">
    <property type="entry name" value="AB_hydrolase_1"/>
</dbReference>
<accession>A0ABM7WQ04</accession>
<dbReference type="InterPro" id="IPR050266">
    <property type="entry name" value="AB_hydrolase_sf"/>
</dbReference>
<dbReference type="EMBL" id="AP025591">
    <property type="protein sequence ID" value="BDG01540.1"/>
    <property type="molecule type" value="Genomic_DNA"/>
</dbReference>
<evidence type="ECO:0000313" key="3">
    <source>
        <dbReference type="Proteomes" id="UP001162891"/>
    </source>
</evidence>
<name>A0ABM7WQ04_9BACT</name>
<organism evidence="2 3">
    <name type="scientific">Anaeromyxobacter oryzae</name>
    <dbReference type="NCBI Taxonomy" id="2918170"/>
    <lineage>
        <taxon>Bacteria</taxon>
        <taxon>Pseudomonadati</taxon>
        <taxon>Myxococcota</taxon>
        <taxon>Myxococcia</taxon>
        <taxon>Myxococcales</taxon>
        <taxon>Cystobacterineae</taxon>
        <taxon>Anaeromyxobacteraceae</taxon>
        <taxon>Anaeromyxobacter</taxon>
    </lineage>
</organism>
<dbReference type="InterPro" id="IPR029058">
    <property type="entry name" value="AB_hydrolase_fold"/>
</dbReference>
<proteinExistence type="predicted"/>
<evidence type="ECO:0000313" key="2">
    <source>
        <dbReference type="EMBL" id="BDG01540.1"/>
    </source>
</evidence>
<dbReference type="SUPFAM" id="SSF53474">
    <property type="entry name" value="alpha/beta-Hydrolases"/>
    <property type="match status" value="1"/>
</dbReference>
<keyword evidence="3" id="KW-1185">Reference proteome</keyword>
<dbReference type="Gene3D" id="3.40.50.1820">
    <property type="entry name" value="alpha/beta hydrolase"/>
    <property type="match status" value="1"/>
</dbReference>